<dbReference type="eggNOG" id="KOG0330">
    <property type="taxonomic scope" value="Eukaryota"/>
</dbReference>
<dbReference type="EMBL" id="CH963920">
    <property type="protein sequence ID" value="EDW77698.1"/>
    <property type="molecule type" value="Genomic_DNA"/>
</dbReference>
<dbReference type="GO" id="GO:0005524">
    <property type="term" value="F:ATP binding"/>
    <property type="evidence" value="ECO:0007669"/>
    <property type="project" value="UniProtKB-KW"/>
</dbReference>
<dbReference type="CDD" id="cd18787">
    <property type="entry name" value="SF2_C_DEAD"/>
    <property type="match status" value="1"/>
</dbReference>
<dbReference type="InterPro" id="IPR001650">
    <property type="entry name" value="Helicase_C-like"/>
</dbReference>
<dbReference type="GO" id="GO:0016787">
    <property type="term" value="F:hydrolase activity"/>
    <property type="evidence" value="ECO:0007669"/>
    <property type="project" value="UniProtKB-KW"/>
</dbReference>
<dbReference type="InParanoid" id="B4N0T5"/>
<feature type="domain" description="Helicase C-terminal" evidence="6">
    <location>
        <begin position="353"/>
        <end position="501"/>
    </location>
</feature>
<name>B4N0T5_DROWI</name>
<dbReference type="OMA" id="NGDMLMK"/>
<keyword evidence="2" id="KW-0378">Hydrolase</keyword>
<dbReference type="CDD" id="cd17948">
    <property type="entry name" value="DEADc_DDX28"/>
    <property type="match status" value="1"/>
</dbReference>
<proteinExistence type="predicted"/>
<dbReference type="FunCoup" id="B4N0T5">
    <property type="interactions" value="1419"/>
</dbReference>
<dbReference type="Pfam" id="PF00271">
    <property type="entry name" value="Helicase_C"/>
    <property type="match status" value="1"/>
</dbReference>
<dbReference type="Gene3D" id="3.40.50.300">
    <property type="entry name" value="P-loop containing nucleotide triphosphate hydrolases"/>
    <property type="match status" value="2"/>
</dbReference>
<dbReference type="GO" id="GO:0005829">
    <property type="term" value="C:cytosol"/>
    <property type="evidence" value="ECO:0007669"/>
    <property type="project" value="TreeGrafter"/>
</dbReference>
<dbReference type="SMR" id="B4N0T5"/>
<dbReference type="GO" id="GO:0003724">
    <property type="term" value="F:RNA helicase activity"/>
    <property type="evidence" value="ECO:0007669"/>
    <property type="project" value="TreeGrafter"/>
</dbReference>
<dbReference type="InterPro" id="IPR027417">
    <property type="entry name" value="P-loop_NTPase"/>
</dbReference>
<evidence type="ECO:0000313" key="8">
    <source>
        <dbReference type="Proteomes" id="UP000007798"/>
    </source>
</evidence>
<dbReference type="InterPro" id="IPR011545">
    <property type="entry name" value="DEAD/DEAH_box_helicase_dom"/>
</dbReference>
<dbReference type="PANTHER" id="PTHR47959:SF1">
    <property type="entry name" value="ATP-DEPENDENT RNA HELICASE DBPA"/>
    <property type="match status" value="1"/>
</dbReference>
<evidence type="ECO:0000313" key="7">
    <source>
        <dbReference type="EMBL" id="EDW77698.1"/>
    </source>
</evidence>
<keyword evidence="1" id="KW-0547">Nucleotide-binding</keyword>
<gene>
    <name evidence="7" type="primary">Dwil\GK24632</name>
    <name evidence="7" type="ORF">Dwil_GK24632</name>
</gene>
<dbReference type="PANTHER" id="PTHR47959">
    <property type="entry name" value="ATP-DEPENDENT RNA HELICASE RHLE-RELATED"/>
    <property type="match status" value="1"/>
</dbReference>
<dbReference type="AlphaFoldDB" id="B4N0T5"/>
<evidence type="ECO:0000256" key="3">
    <source>
        <dbReference type="ARBA" id="ARBA00022806"/>
    </source>
</evidence>
<dbReference type="GO" id="GO:0003676">
    <property type="term" value="F:nucleic acid binding"/>
    <property type="evidence" value="ECO:0007669"/>
    <property type="project" value="InterPro"/>
</dbReference>
<evidence type="ECO:0000256" key="1">
    <source>
        <dbReference type="ARBA" id="ARBA00022741"/>
    </source>
</evidence>
<dbReference type="PhylomeDB" id="B4N0T5"/>
<feature type="domain" description="Helicase ATP-binding" evidence="5">
    <location>
        <begin position="134"/>
        <end position="320"/>
    </location>
</feature>
<dbReference type="PROSITE" id="PS51194">
    <property type="entry name" value="HELICASE_CTER"/>
    <property type="match status" value="1"/>
</dbReference>
<keyword evidence="8" id="KW-1185">Reference proteome</keyword>
<reference evidence="7 8" key="1">
    <citation type="journal article" date="2007" name="Nature">
        <title>Evolution of genes and genomes on the Drosophila phylogeny.</title>
        <authorList>
            <consortium name="Drosophila 12 Genomes Consortium"/>
            <person name="Clark A.G."/>
            <person name="Eisen M.B."/>
            <person name="Smith D.R."/>
            <person name="Bergman C.M."/>
            <person name="Oliver B."/>
            <person name="Markow T.A."/>
            <person name="Kaufman T.C."/>
            <person name="Kellis M."/>
            <person name="Gelbart W."/>
            <person name="Iyer V.N."/>
            <person name="Pollard D.A."/>
            <person name="Sackton T.B."/>
            <person name="Larracuente A.M."/>
            <person name="Singh N.D."/>
            <person name="Abad J.P."/>
            <person name="Abt D.N."/>
            <person name="Adryan B."/>
            <person name="Aguade M."/>
            <person name="Akashi H."/>
            <person name="Anderson W.W."/>
            <person name="Aquadro C.F."/>
            <person name="Ardell D.H."/>
            <person name="Arguello R."/>
            <person name="Artieri C.G."/>
            <person name="Barbash D.A."/>
            <person name="Barker D."/>
            <person name="Barsanti P."/>
            <person name="Batterham P."/>
            <person name="Batzoglou S."/>
            <person name="Begun D."/>
            <person name="Bhutkar A."/>
            <person name="Blanco E."/>
            <person name="Bosak S.A."/>
            <person name="Bradley R.K."/>
            <person name="Brand A.D."/>
            <person name="Brent M.R."/>
            <person name="Brooks A.N."/>
            <person name="Brown R.H."/>
            <person name="Butlin R.K."/>
            <person name="Caggese C."/>
            <person name="Calvi B.R."/>
            <person name="Bernardo de Carvalho A."/>
            <person name="Caspi A."/>
            <person name="Castrezana S."/>
            <person name="Celniker S.E."/>
            <person name="Chang J.L."/>
            <person name="Chapple C."/>
            <person name="Chatterji S."/>
            <person name="Chinwalla A."/>
            <person name="Civetta A."/>
            <person name="Clifton S.W."/>
            <person name="Comeron J.M."/>
            <person name="Costello J.C."/>
            <person name="Coyne J.A."/>
            <person name="Daub J."/>
            <person name="David R.G."/>
            <person name="Delcher A.L."/>
            <person name="Delehaunty K."/>
            <person name="Do C.B."/>
            <person name="Ebling H."/>
            <person name="Edwards K."/>
            <person name="Eickbush T."/>
            <person name="Evans J.D."/>
            <person name="Filipski A."/>
            <person name="Findeiss S."/>
            <person name="Freyhult E."/>
            <person name="Fulton L."/>
            <person name="Fulton R."/>
            <person name="Garcia A.C."/>
            <person name="Gardiner A."/>
            <person name="Garfield D.A."/>
            <person name="Garvin B.E."/>
            <person name="Gibson G."/>
            <person name="Gilbert D."/>
            <person name="Gnerre S."/>
            <person name="Godfrey J."/>
            <person name="Good R."/>
            <person name="Gotea V."/>
            <person name="Gravely B."/>
            <person name="Greenberg A.J."/>
            <person name="Griffiths-Jones S."/>
            <person name="Gross S."/>
            <person name="Guigo R."/>
            <person name="Gustafson E.A."/>
            <person name="Haerty W."/>
            <person name="Hahn M.W."/>
            <person name="Halligan D.L."/>
            <person name="Halpern A.L."/>
            <person name="Halter G.M."/>
            <person name="Han M.V."/>
            <person name="Heger A."/>
            <person name="Hillier L."/>
            <person name="Hinrichs A.S."/>
            <person name="Holmes I."/>
            <person name="Hoskins R.A."/>
            <person name="Hubisz M.J."/>
            <person name="Hultmark D."/>
            <person name="Huntley M.A."/>
            <person name="Jaffe D.B."/>
            <person name="Jagadeeshan S."/>
            <person name="Jeck W.R."/>
            <person name="Johnson J."/>
            <person name="Jones C.D."/>
            <person name="Jordan W.C."/>
            <person name="Karpen G.H."/>
            <person name="Kataoka E."/>
            <person name="Keightley P.D."/>
            <person name="Kheradpour P."/>
            <person name="Kirkness E.F."/>
            <person name="Koerich L.B."/>
            <person name="Kristiansen K."/>
            <person name="Kudrna D."/>
            <person name="Kulathinal R.J."/>
            <person name="Kumar S."/>
            <person name="Kwok R."/>
            <person name="Lander E."/>
            <person name="Langley C.H."/>
            <person name="Lapoint R."/>
            <person name="Lazzaro B.P."/>
            <person name="Lee S.J."/>
            <person name="Levesque L."/>
            <person name="Li R."/>
            <person name="Lin C.F."/>
            <person name="Lin M.F."/>
            <person name="Lindblad-Toh K."/>
            <person name="Llopart A."/>
            <person name="Long M."/>
            <person name="Low L."/>
            <person name="Lozovsky E."/>
            <person name="Lu J."/>
            <person name="Luo M."/>
            <person name="Machado C.A."/>
            <person name="Makalowski W."/>
            <person name="Marzo M."/>
            <person name="Matsuda M."/>
            <person name="Matzkin L."/>
            <person name="McAllister B."/>
            <person name="McBride C.S."/>
            <person name="McKernan B."/>
            <person name="McKernan K."/>
            <person name="Mendez-Lago M."/>
            <person name="Minx P."/>
            <person name="Mollenhauer M.U."/>
            <person name="Montooth K."/>
            <person name="Mount S.M."/>
            <person name="Mu X."/>
            <person name="Myers E."/>
            <person name="Negre B."/>
            <person name="Newfeld S."/>
            <person name="Nielsen R."/>
            <person name="Noor M.A."/>
            <person name="O'Grady P."/>
            <person name="Pachter L."/>
            <person name="Papaceit M."/>
            <person name="Parisi M.J."/>
            <person name="Parisi M."/>
            <person name="Parts L."/>
            <person name="Pedersen J.S."/>
            <person name="Pesole G."/>
            <person name="Phillippy A.M."/>
            <person name="Ponting C.P."/>
            <person name="Pop M."/>
            <person name="Porcelli D."/>
            <person name="Powell J.R."/>
            <person name="Prohaska S."/>
            <person name="Pruitt K."/>
            <person name="Puig M."/>
            <person name="Quesneville H."/>
            <person name="Ram K.R."/>
            <person name="Rand D."/>
            <person name="Rasmussen M.D."/>
            <person name="Reed L.K."/>
            <person name="Reenan R."/>
            <person name="Reily A."/>
            <person name="Remington K.A."/>
            <person name="Rieger T.T."/>
            <person name="Ritchie M.G."/>
            <person name="Robin C."/>
            <person name="Rogers Y.H."/>
            <person name="Rohde C."/>
            <person name="Rozas J."/>
            <person name="Rubenfield M.J."/>
            <person name="Ruiz A."/>
            <person name="Russo S."/>
            <person name="Salzberg S.L."/>
            <person name="Sanchez-Gracia A."/>
            <person name="Saranga D.J."/>
            <person name="Sato H."/>
            <person name="Schaeffer S.W."/>
            <person name="Schatz M.C."/>
            <person name="Schlenke T."/>
            <person name="Schwartz R."/>
            <person name="Segarra C."/>
            <person name="Singh R.S."/>
            <person name="Sirot L."/>
            <person name="Sirota M."/>
            <person name="Sisneros N.B."/>
            <person name="Smith C.D."/>
            <person name="Smith T.F."/>
            <person name="Spieth J."/>
            <person name="Stage D.E."/>
            <person name="Stark A."/>
            <person name="Stephan W."/>
            <person name="Strausberg R.L."/>
            <person name="Strempel S."/>
            <person name="Sturgill D."/>
            <person name="Sutton G."/>
            <person name="Sutton G.G."/>
            <person name="Tao W."/>
            <person name="Teichmann S."/>
            <person name="Tobari Y.N."/>
            <person name="Tomimura Y."/>
            <person name="Tsolas J.M."/>
            <person name="Valente V.L."/>
            <person name="Venter E."/>
            <person name="Venter J.C."/>
            <person name="Vicario S."/>
            <person name="Vieira F.G."/>
            <person name="Vilella A.J."/>
            <person name="Villasante A."/>
            <person name="Walenz B."/>
            <person name="Wang J."/>
            <person name="Wasserman M."/>
            <person name="Watts T."/>
            <person name="Wilson D."/>
            <person name="Wilson R.K."/>
            <person name="Wing R.A."/>
            <person name="Wolfner M.F."/>
            <person name="Wong A."/>
            <person name="Wong G.K."/>
            <person name="Wu C.I."/>
            <person name="Wu G."/>
            <person name="Yamamoto D."/>
            <person name="Yang H.P."/>
            <person name="Yang S.P."/>
            <person name="Yorke J.A."/>
            <person name="Yoshida K."/>
            <person name="Zdobnov E."/>
            <person name="Zhang P."/>
            <person name="Zhang Y."/>
            <person name="Zimin A.V."/>
            <person name="Baldwin J."/>
            <person name="Abdouelleil A."/>
            <person name="Abdulkadir J."/>
            <person name="Abebe A."/>
            <person name="Abera B."/>
            <person name="Abreu J."/>
            <person name="Acer S.C."/>
            <person name="Aftuck L."/>
            <person name="Alexander A."/>
            <person name="An P."/>
            <person name="Anderson E."/>
            <person name="Anderson S."/>
            <person name="Arachi H."/>
            <person name="Azer M."/>
            <person name="Bachantsang P."/>
            <person name="Barry A."/>
            <person name="Bayul T."/>
            <person name="Berlin A."/>
            <person name="Bessette D."/>
            <person name="Bloom T."/>
            <person name="Blye J."/>
            <person name="Boguslavskiy L."/>
            <person name="Bonnet C."/>
            <person name="Boukhgalter B."/>
            <person name="Bourzgui I."/>
            <person name="Brown A."/>
            <person name="Cahill P."/>
            <person name="Channer S."/>
            <person name="Cheshatsang Y."/>
            <person name="Chuda L."/>
            <person name="Citroen M."/>
            <person name="Collymore A."/>
            <person name="Cooke P."/>
            <person name="Costello M."/>
            <person name="D'Aco K."/>
            <person name="Daza R."/>
            <person name="De Haan G."/>
            <person name="DeGray S."/>
            <person name="DeMaso C."/>
            <person name="Dhargay N."/>
            <person name="Dooley K."/>
            <person name="Dooley E."/>
            <person name="Doricent M."/>
            <person name="Dorje P."/>
            <person name="Dorjee K."/>
            <person name="Dupes A."/>
            <person name="Elong R."/>
            <person name="Falk J."/>
            <person name="Farina A."/>
            <person name="Faro S."/>
            <person name="Ferguson D."/>
            <person name="Fisher S."/>
            <person name="Foley C.D."/>
            <person name="Franke A."/>
            <person name="Friedrich D."/>
            <person name="Gadbois L."/>
            <person name="Gearin G."/>
            <person name="Gearin C.R."/>
            <person name="Giannoukos G."/>
            <person name="Goode T."/>
            <person name="Graham J."/>
            <person name="Grandbois E."/>
            <person name="Grewal S."/>
            <person name="Gyaltsen K."/>
            <person name="Hafez N."/>
            <person name="Hagos B."/>
            <person name="Hall J."/>
            <person name="Henson C."/>
            <person name="Hollinger A."/>
            <person name="Honan T."/>
            <person name="Huard M.D."/>
            <person name="Hughes L."/>
            <person name="Hurhula B."/>
            <person name="Husby M.E."/>
            <person name="Kamat A."/>
            <person name="Kanga B."/>
            <person name="Kashin S."/>
            <person name="Khazanovich D."/>
            <person name="Kisner P."/>
            <person name="Lance K."/>
            <person name="Lara M."/>
            <person name="Lee W."/>
            <person name="Lennon N."/>
            <person name="Letendre F."/>
            <person name="LeVine R."/>
            <person name="Lipovsky A."/>
            <person name="Liu X."/>
            <person name="Liu J."/>
            <person name="Liu S."/>
            <person name="Lokyitsang T."/>
            <person name="Lokyitsang Y."/>
            <person name="Lubonja R."/>
            <person name="Lui A."/>
            <person name="MacDonald P."/>
            <person name="Magnisalis V."/>
            <person name="Maru K."/>
            <person name="Matthews C."/>
            <person name="McCusker W."/>
            <person name="McDonough S."/>
            <person name="Mehta T."/>
            <person name="Meldrim J."/>
            <person name="Meneus L."/>
            <person name="Mihai O."/>
            <person name="Mihalev A."/>
            <person name="Mihova T."/>
            <person name="Mittelman R."/>
            <person name="Mlenga V."/>
            <person name="Montmayeur A."/>
            <person name="Mulrain L."/>
            <person name="Navidi A."/>
            <person name="Naylor J."/>
            <person name="Negash T."/>
            <person name="Nguyen T."/>
            <person name="Nguyen N."/>
            <person name="Nicol R."/>
            <person name="Norbu C."/>
            <person name="Norbu N."/>
            <person name="Novod N."/>
            <person name="O'Neill B."/>
            <person name="Osman S."/>
            <person name="Markiewicz E."/>
            <person name="Oyono O.L."/>
            <person name="Patti C."/>
            <person name="Phunkhang P."/>
            <person name="Pierre F."/>
            <person name="Priest M."/>
            <person name="Raghuraman S."/>
            <person name="Rege F."/>
            <person name="Reyes R."/>
            <person name="Rise C."/>
            <person name="Rogov P."/>
            <person name="Ross K."/>
            <person name="Ryan E."/>
            <person name="Settipalli S."/>
            <person name="Shea T."/>
            <person name="Sherpa N."/>
            <person name="Shi L."/>
            <person name="Shih D."/>
            <person name="Sparrow T."/>
            <person name="Spaulding J."/>
            <person name="Stalker J."/>
            <person name="Stange-Thomann N."/>
            <person name="Stavropoulos S."/>
            <person name="Stone C."/>
            <person name="Strader C."/>
            <person name="Tesfaye S."/>
            <person name="Thomson T."/>
            <person name="Thoulutsang Y."/>
            <person name="Thoulutsang D."/>
            <person name="Topham K."/>
            <person name="Topping I."/>
            <person name="Tsamla T."/>
            <person name="Vassiliev H."/>
            <person name="Vo A."/>
            <person name="Wangchuk T."/>
            <person name="Wangdi T."/>
            <person name="Weiand M."/>
            <person name="Wilkinson J."/>
            <person name="Wilson A."/>
            <person name="Yadav S."/>
            <person name="Young G."/>
            <person name="Yu Q."/>
            <person name="Zembek L."/>
            <person name="Zhong D."/>
            <person name="Zimmer A."/>
            <person name="Zwirko Z."/>
            <person name="Jaffe D.B."/>
            <person name="Alvarez P."/>
            <person name="Brockman W."/>
            <person name="Butler J."/>
            <person name="Chin C."/>
            <person name="Gnerre S."/>
            <person name="Grabherr M."/>
            <person name="Kleber M."/>
            <person name="Mauceli E."/>
            <person name="MacCallum I."/>
        </authorList>
    </citation>
    <scope>NUCLEOTIDE SEQUENCE [LARGE SCALE GENOMIC DNA]</scope>
    <source>
        <strain evidence="8">Tucson 14030-0811.24</strain>
    </source>
</reference>
<dbReference type="STRING" id="7260.B4N0T5"/>
<keyword evidence="3" id="KW-0347">Helicase</keyword>
<dbReference type="KEGG" id="dwi:6644174"/>
<accession>B4N0T5</accession>
<dbReference type="HOGENOM" id="CLU_003041_1_3_1"/>
<evidence type="ECO:0000256" key="2">
    <source>
        <dbReference type="ARBA" id="ARBA00022801"/>
    </source>
</evidence>
<dbReference type="SMART" id="SM00490">
    <property type="entry name" value="HELICc"/>
    <property type="match status" value="1"/>
</dbReference>
<dbReference type="InterPro" id="IPR050079">
    <property type="entry name" value="DEAD_box_RNA_helicase"/>
</dbReference>
<dbReference type="InterPro" id="IPR014001">
    <property type="entry name" value="Helicase_ATP-bd"/>
</dbReference>
<dbReference type="Proteomes" id="UP000007798">
    <property type="component" value="Unassembled WGS sequence"/>
</dbReference>
<sequence length="524" mass="59438">MLLKKLPQLLPLRLSTARQVAKTATAVDPRSKENIKSNIKTQPLISCRRTQFNLLQHEREDAKFGTLELASKGWLHNKSKGDHFTLNPWLTSDHLQQEMQPVESLNLALDQQLQENLYEHLQIRKLTPIQSKAMPLMLDNFHTLIAAETGCGKTLAYLLPILDKLLKTKRERCLNTPRALILTPGRELATQIAQVTERLIKGTDLKVKCLLGGQTKQLMMNPEFEEVDVLVATLGALSKLVTTGIYRMEQVRHVVLDEADTMLDDSFTDKLTYFLKRFPFHLNHLGDKNTVGTQLVLASATLPTNTREILQRIIDVDTIREVVSPHLHHLMPHVQQKFLRITKADRPANLLSLVKQDMSKKRPVIVFSNKSVTSDYVSIFLNNMGVNCLNLNGDMLMKIRLGRFEQFQTGECDILSTTDVGSRGLDTTRARHVINFDFPLHVSDYIHRCGRIGRVGNVMQKCLVTNLISSRREIEVVQRIEHAARTGGLLPNVNANIKNIINRRIMEEMKAAGIKLPESHEEAF</sequence>
<protein>
    <submittedName>
        <fullName evidence="7">Uncharacterized protein</fullName>
    </submittedName>
</protein>
<organism evidence="7 8">
    <name type="scientific">Drosophila willistoni</name>
    <name type="common">Fruit fly</name>
    <dbReference type="NCBI Taxonomy" id="7260"/>
    <lineage>
        <taxon>Eukaryota</taxon>
        <taxon>Metazoa</taxon>
        <taxon>Ecdysozoa</taxon>
        <taxon>Arthropoda</taxon>
        <taxon>Hexapoda</taxon>
        <taxon>Insecta</taxon>
        <taxon>Pterygota</taxon>
        <taxon>Neoptera</taxon>
        <taxon>Endopterygota</taxon>
        <taxon>Diptera</taxon>
        <taxon>Brachycera</taxon>
        <taxon>Muscomorpha</taxon>
        <taxon>Ephydroidea</taxon>
        <taxon>Drosophilidae</taxon>
        <taxon>Drosophila</taxon>
        <taxon>Sophophora</taxon>
    </lineage>
</organism>
<evidence type="ECO:0000259" key="6">
    <source>
        <dbReference type="PROSITE" id="PS51194"/>
    </source>
</evidence>
<dbReference type="SMART" id="SM00487">
    <property type="entry name" value="DEXDc"/>
    <property type="match status" value="1"/>
</dbReference>
<dbReference type="SUPFAM" id="SSF52540">
    <property type="entry name" value="P-loop containing nucleoside triphosphate hydrolases"/>
    <property type="match status" value="1"/>
</dbReference>
<dbReference type="OrthoDB" id="10256233at2759"/>
<evidence type="ECO:0000259" key="5">
    <source>
        <dbReference type="PROSITE" id="PS51192"/>
    </source>
</evidence>
<keyword evidence="4" id="KW-0067">ATP-binding</keyword>
<dbReference type="Pfam" id="PF00270">
    <property type="entry name" value="DEAD"/>
    <property type="match status" value="1"/>
</dbReference>
<evidence type="ECO:0000256" key="4">
    <source>
        <dbReference type="ARBA" id="ARBA00022840"/>
    </source>
</evidence>
<dbReference type="PROSITE" id="PS51192">
    <property type="entry name" value="HELICASE_ATP_BIND_1"/>
    <property type="match status" value="1"/>
</dbReference>